<feature type="binding site" evidence="10">
    <location>
        <position position="272"/>
    </location>
    <ligand>
        <name>Zn(2+)</name>
        <dbReference type="ChEBI" id="CHEBI:29105"/>
    </ligand>
</feature>
<evidence type="ECO:0000256" key="5">
    <source>
        <dbReference type="ARBA" id="ARBA00022741"/>
    </source>
</evidence>
<evidence type="ECO:0000256" key="4">
    <source>
        <dbReference type="ARBA" id="ARBA00022730"/>
    </source>
</evidence>
<dbReference type="Gene3D" id="3.40.50.300">
    <property type="entry name" value="P-loop containing nucleotide triphosphate hydrolases"/>
    <property type="match status" value="1"/>
</dbReference>
<evidence type="ECO:0000256" key="8">
    <source>
        <dbReference type="ARBA" id="ARBA00022884"/>
    </source>
</evidence>
<dbReference type="SUPFAM" id="SSF52540">
    <property type="entry name" value="P-loop containing nucleoside triphosphate hydrolases"/>
    <property type="match status" value="1"/>
</dbReference>
<evidence type="ECO:0000256" key="3">
    <source>
        <dbReference type="ARBA" id="ARBA00022723"/>
    </source>
</evidence>
<evidence type="ECO:0000313" key="13">
    <source>
        <dbReference type="EMBL" id="GAA4328001.1"/>
    </source>
</evidence>
<comment type="subunit">
    <text evidence="10">Monomer. Associates with 30S ribosomal subunit, binds 16S rRNA.</text>
</comment>
<dbReference type="PROSITE" id="PS50936">
    <property type="entry name" value="ENGC_GTPASE"/>
    <property type="match status" value="1"/>
</dbReference>
<keyword evidence="9 10" id="KW-0342">GTP-binding</keyword>
<keyword evidence="8 10" id="KW-0694">RNA-binding</keyword>
<gene>
    <name evidence="10 13" type="primary">rsgA</name>
    <name evidence="13" type="ORF">GCM10023165_00060</name>
</gene>
<name>A0ABP8GPZ6_9BURK</name>
<dbReference type="InterPro" id="IPR012340">
    <property type="entry name" value="NA-bd_OB-fold"/>
</dbReference>
<dbReference type="HAMAP" id="MF_01820">
    <property type="entry name" value="GTPase_RsgA"/>
    <property type="match status" value="1"/>
</dbReference>
<dbReference type="Gene3D" id="1.10.40.50">
    <property type="entry name" value="Probable gtpase engc, domain 3"/>
    <property type="match status" value="1"/>
</dbReference>
<dbReference type="Pfam" id="PF03193">
    <property type="entry name" value="RsgA_GTPase"/>
    <property type="match status" value="1"/>
</dbReference>
<dbReference type="NCBIfam" id="TIGR00157">
    <property type="entry name" value="ribosome small subunit-dependent GTPase A"/>
    <property type="match status" value="1"/>
</dbReference>
<dbReference type="SUPFAM" id="SSF50249">
    <property type="entry name" value="Nucleic acid-binding proteins"/>
    <property type="match status" value="1"/>
</dbReference>
<keyword evidence="14" id="KW-1185">Reference proteome</keyword>
<dbReference type="InterPro" id="IPR030378">
    <property type="entry name" value="G_CP_dom"/>
</dbReference>
<dbReference type="InterPro" id="IPR031944">
    <property type="entry name" value="RsgA_N"/>
</dbReference>
<evidence type="ECO:0000259" key="11">
    <source>
        <dbReference type="PROSITE" id="PS50936"/>
    </source>
</evidence>
<dbReference type="EC" id="3.6.1.-" evidence="10"/>
<accession>A0ABP8GPZ6</accession>
<comment type="function">
    <text evidence="10">One of several proteins that assist in the late maturation steps of the functional core of the 30S ribosomal subunit. Helps release RbfA from mature subunits. May play a role in the assembly of ribosomal proteins into the subunit. Circularly permuted GTPase that catalyzes slow GTP hydrolysis, GTPase activity is stimulated by the 30S ribosomal subunit.</text>
</comment>
<feature type="domain" description="CP-type G" evidence="12">
    <location>
        <begin position="79"/>
        <end position="243"/>
    </location>
</feature>
<evidence type="ECO:0000256" key="2">
    <source>
        <dbReference type="ARBA" id="ARBA00022517"/>
    </source>
</evidence>
<dbReference type="PROSITE" id="PS51721">
    <property type="entry name" value="G_CP"/>
    <property type="match status" value="1"/>
</dbReference>
<dbReference type="InterPro" id="IPR027417">
    <property type="entry name" value="P-loop_NTPase"/>
</dbReference>
<proteinExistence type="inferred from homology"/>
<dbReference type="RefSeq" id="WP_345535058.1">
    <property type="nucleotide sequence ID" value="NZ_BAABGJ010000001.1"/>
</dbReference>
<keyword evidence="4 10" id="KW-0699">rRNA-binding</keyword>
<feature type="binding site" evidence="10">
    <location>
        <begin position="129"/>
        <end position="132"/>
    </location>
    <ligand>
        <name>GTP</name>
        <dbReference type="ChEBI" id="CHEBI:37565"/>
    </ligand>
</feature>
<evidence type="ECO:0000259" key="12">
    <source>
        <dbReference type="PROSITE" id="PS51721"/>
    </source>
</evidence>
<dbReference type="InterPro" id="IPR010914">
    <property type="entry name" value="RsgA_GTPase_dom"/>
</dbReference>
<comment type="cofactor">
    <cofactor evidence="10">
        <name>Zn(2+)</name>
        <dbReference type="ChEBI" id="CHEBI:29105"/>
    </cofactor>
    <text evidence="10">Binds 1 zinc ion per subunit.</text>
</comment>
<comment type="subcellular location">
    <subcellularLocation>
        <location evidence="10">Cytoplasm</location>
    </subcellularLocation>
</comment>
<evidence type="ECO:0000256" key="6">
    <source>
        <dbReference type="ARBA" id="ARBA00022801"/>
    </source>
</evidence>
<keyword evidence="5 10" id="KW-0547">Nucleotide-binding</keyword>
<keyword evidence="1 10" id="KW-0963">Cytoplasm</keyword>
<evidence type="ECO:0000256" key="10">
    <source>
        <dbReference type="HAMAP-Rule" id="MF_01820"/>
    </source>
</evidence>
<dbReference type="PANTHER" id="PTHR32120:SF11">
    <property type="entry name" value="SMALL RIBOSOMAL SUBUNIT BIOGENESIS GTPASE RSGA 1, MITOCHONDRIAL-RELATED"/>
    <property type="match status" value="1"/>
</dbReference>
<evidence type="ECO:0000313" key="14">
    <source>
        <dbReference type="Proteomes" id="UP001500975"/>
    </source>
</evidence>
<organism evidence="13 14">
    <name type="scientific">Variovorax defluvii</name>
    <dbReference type="NCBI Taxonomy" id="913761"/>
    <lineage>
        <taxon>Bacteria</taxon>
        <taxon>Pseudomonadati</taxon>
        <taxon>Pseudomonadota</taxon>
        <taxon>Betaproteobacteria</taxon>
        <taxon>Burkholderiales</taxon>
        <taxon>Comamonadaceae</taxon>
        <taxon>Variovorax</taxon>
    </lineage>
</organism>
<dbReference type="CDD" id="cd01854">
    <property type="entry name" value="YjeQ_EngC"/>
    <property type="match status" value="1"/>
</dbReference>
<comment type="similarity">
    <text evidence="10">Belongs to the TRAFAC class YlqF/YawG GTPase family. RsgA subfamily.</text>
</comment>
<dbReference type="Gene3D" id="2.40.50.140">
    <property type="entry name" value="Nucleic acid-binding proteins"/>
    <property type="match status" value="1"/>
</dbReference>
<reference evidence="14" key="1">
    <citation type="journal article" date="2019" name="Int. J. Syst. Evol. Microbiol.">
        <title>The Global Catalogue of Microorganisms (GCM) 10K type strain sequencing project: providing services to taxonomists for standard genome sequencing and annotation.</title>
        <authorList>
            <consortium name="The Broad Institute Genomics Platform"/>
            <consortium name="The Broad Institute Genome Sequencing Center for Infectious Disease"/>
            <person name="Wu L."/>
            <person name="Ma J."/>
        </authorList>
    </citation>
    <scope>NUCLEOTIDE SEQUENCE [LARGE SCALE GENOMIC DNA]</scope>
    <source>
        <strain evidence="14">JCM 17804</strain>
    </source>
</reference>
<evidence type="ECO:0000256" key="7">
    <source>
        <dbReference type="ARBA" id="ARBA00022833"/>
    </source>
</evidence>
<feature type="binding site" evidence="10">
    <location>
        <position position="280"/>
    </location>
    <ligand>
        <name>Zn(2+)</name>
        <dbReference type="ChEBI" id="CHEBI:29105"/>
    </ligand>
</feature>
<keyword evidence="2 10" id="KW-0690">Ribosome biogenesis</keyword>
<evidence type="ECO:0000256" key="1">
    <source>
        <dbReference type="ARBA" id="ARBA00022490"/>
    </source>
</evidence>
<sequence>MARPRPRAPTETSPAWRDGLVIASHGRHCVVETPEKERVICHPRGKKSQAVVGDRVRWEASEDEGTIEQVLPRRNLLYRQDEIRTKSFAANLDQVLILIAAEPEFSEAQLARSLIAAAAEGINTLIALNKSDVVEPFERAWERLAPYRRMHHGVLPLSLKASPEVDRATLMKLLAGKTTLVLGPSGAGKSTLTNLLAPHARASTAEISQALNSGKHTTTSTTWYWVDDAHTTALIDSPGFQEFGLHHIEPMQLAPLMPDIAEHAGACKFYNCTHLHEPGCGVIAQVASPHHPGGISPSRYRIYGELFAELSQPRHK</sequence>
<feature type="binding site" evidence="10">
    <location>
        <position position="267"/>
    </location>
    <ligand>
        <name>Zn(2+)</name>
        <dbReference type="ChEBI" id="CHEBI:29105"/>
    </ligand>
</feature>
<dbReference type="CDD" id="cd04466">
    <property type="entry name" value="S1_YloQ_GTPase"/>
    <property type="match status" value="1"/>
</dbReference>
<feature type="binding site" evidence="10">
    <location>
        <begin position="183"/>
        <end position="191"/>
    </location>
    <ligand>
        <name>GTP</name>
        <dbReference type="ChEBI" id="CHEBI:37565"/>
    </ligand>
</feature>
<dbReference type="InterPro" id="IPR004881">
    <property type="entry name" value="Ribosome_biogen_GTPase_RsgA"/>
</dbReference>
<keyword evidence="7 10" id="KW-0862">Zinc</keyword>
<protein>
    <recommendedName>
        <fullName evidence="10">Small ribosomal subunit biogenesis GTPase RsgA</fullName>
        <ecNumber evidence="10">3.6.1.-</ecNumber>
    </recommendedName>
</protein>
<feature type="binding site" evidence="10">
    <location>
        <position position="274"/>
    </location>
    <ligand>
        <name>Zn(2+)</name>
        <dbReference type="ChEBI" id="CHEBI:29105"/>
    </ligand>
</feature>
<keyword evidence="6 10" id="KW-0378">Hydrolase</keyword>
<feature type="domain" description="EngC GTPase" evidence="11">
    <location>
        <begin position="90"/>
        <end position="241"/>
    </location>
</feature>
<dbReference type="Proteomes" id="UP001500975">
    <property type="component" value="Unassembled WGS sequence"/>
</dbReference>
<comment type="caution">
    <text evidence="13">The sequence shown here is derived from an EMBL/GenBank/DDBJ whole genome shotgun (WGS) entry which is preliminary data.</text>
</comment>
<dbReference type="EMBL" id="BAABGJ010000001">
    <property type="protein sequence ID" value="GAA4328001.1"/>
    <property type="molecule type" value="Genomic_DNA"/>
</dbReference>
<dbReference type="PANTHER" id="PTHR32120">
    <property type="entry name" value="SMALL RIBOSOMAL SUBUNIT BIOGENESIS GTPASE RSGA"/>
    <property type="match status" value="1"/>
</dbReference>
<keyword evidence="3 10" id="KW-0479">Metal-binding</keyword>
<evidence type="ECO:0000256" key="9">
    <source>
        <dbReference type="ARBA" id="ARBA00023134"/>
    </source>
</evidence>